<dbReference type="SUPFAM" id="SSF52833">
    <property type="entry name" value="Thioredoxin-like"/>
    <property type="match status" value="1"/>
</dbReference>
<dbReference type="InterPro" id="IPR013766">
    <property type="entry name" value="Thioredoxin_domain"/>
</dbReference>
<reference evidence="3 4" key="1">
    <citation type="journal article" date="2023" name="ISME J.">
        <title>Cultivation and genomic characterization of novel and ubiquitous marine nitrite-oxidizing bacteria from the Nitrospirales.</title>
        <authorList>
            <person name="Mueller A.J."/>
            <person name="Daebeler A."/>
            <person name="Herbold C.W."/>
            <person name="Kirkegaard R.H."/>
            <person name="Daims H."/>
        </authorList>
    </citation>
    <scope>NUCLEOTIDE SEQUENCE [LARGE SCALE GENOMIC DNA]</scope>
    <source>
        <strain evidence="3 4">EB</strain>
    </source>
</reference>
<accession>A0ABU3K5U7</accession>
<dbReference type="Pfam" id="PF13462">
    <property type="entry name" value="Thioredoxin_4"/>
    <property type="match status" value="1"/>
</dbReference>
<keyword evidence="1" id="KW-0732">Signal</keyword>
<name>A0ABU3K5U7_9BACT</name>
<feature type="signal peptide" evidence="1">
    <location>
        <begin position="1"/>
        <end position="27"/>
    </location>
</feature>
<organism evidence="3 4">
    <name type="scientific">Candidatus Nitronereus thalassa</name>
    <dbReference type="NCBI Taxonomy" id="3020898"/>
    <lineage>
        <taxon>Bacteria</taxon>
        <taxon>Pseudomonadati</taxon>
        <taxon>Nitrospirota</taxon>
        <taxon>Nitrospiria</taxon>
        <taxon>Nitrospirales</taxon>
        <taxon>Nitrospiraceae</taxon>
        <taxon>Candidatus Nitronereus</taxon>
    </lineage>
</organism>
<protein>
    <submittedName>
        <fullName evidence="3">Thioredoxin domain-containing protein</fullName>
    </submittedName>
</protein>
<gene>
    <name evidence="3" type="ORF">PPG34_05470</name>
</gene>
<keyword evidence="4" id="KW-1185">Reference proteome</keyword>
<feature type="chain" id="PRO_5045135662" evidence="1">
    <location>
        <begin position="28"/>
        <end position="210"/>
    </location>
</feature>
<dbReference type="PROSITE" id="PS51352">
    <property type="entry name" value="THIOREDOXIN_2"/>
    <property type="match status" value="1"/>
</dbReference>
<dbReference type="RefSeq" id="WP_313832140.1">
    <property type="nucleotide sequence ID" value="NZ_JAQOUE010000001.1"/>
</dbReference>
<proteinExistence type="predicted"/>
<dbReference type="PANTHER" id="PTHR35891:SF3">
    <property type="entry name" value="THIOL:DISULFIDE INTERCHANGE PROTEIN DSBL"/>
    <property type="match status" value="1"/>
</dbReference>
<evidence type="ECO:0000313" key="3">
    <source>
        <dbReference type="EMBL" id="MDT7041792.1"/>
    </source>
</evidence>
<feature type="domain" description="Thioredoxin" evidence="2">
    <location>
        <begin position="16"/>
        <end position="205"/>
    </location>
</feature>
<comment type="caution">
    <text evidence="3">The sequence shown here is derived from an EMBL/GenBank/DDBJ whole genome shotgun (WGS) entry which is preliminary data.</text>
</comment>
<evidence type="ECO:0000256" key="1">
    <source>
        <dbReference type="SAM" id="SignalP"/>
    </source>
</evidence>
<evidence type="ECO:0000313" key="4">
    <source>
        <dbReference type="Proteomes" id="UP001250932"/>
    </source>
</evidence>
<sequence>MNLLKIFRNQVIWTAGLLLLLASPLQAEDKLPGDYRLMDEPEIHTKGKVVLLEFADFYCPHCHMFESEVVTQLKKEFGDRLEVRMVGFPVMRGKLPTAFEMYEQAKSMGRGSEMKSVLFRTIHKDKIHIFDRSLRALLIREVGLNVKDFETGMSSGEPYKELEQGKKWGERIGVTHTPTIVLNGNIRVDKIDIENLRTLIIGILKQDQAG</sequence>
<evidence type="ECO:0000259" key="2">
    <source>
        <dbReference type="PROSITE" id="PS51352"/>
    </source>
</evidence>
<dbReference type="Gene3D" id="3.40.30.10">
    <property type="entry name" value="Glutaredoxin"/>
    <property type="match status" value="1"/>
</dbReference>
<dbReference type="InterPro" id="IPR036249">
    <property type="entry name" value="Thioredoxin-like_sf"/>
</dbReference>
<dbReference type="Proteomes" id="UP001250932">
    <property type="component" value="Unassembled WGS sequence"/>
</dbReference>
<dbReference type="InterPro" id="IPR012336">
    <property type="entry name" value="Thioredoxin-like_fold"/>
</dbReference>
<dbReference type="PANTHER" id="PTHR35891">
    <property type="entry name" value="THIOL:DISULFIDE INTERCHANGE PROTEIN DSBA"/>
    <property type="match status" value="1"/>
</dbReference>
<dbReference type="InterPro" id="IPR050824">
    <property type="entry name" value="Thiol_disulfide_DsbA"/>
</dbReference>
<dbReference type="EMBL" id="JAQOUE010000001">
    <property type="protein sequence ID" value="MDT7041792.1"/>
    <property type="molecule type" value="Genomic_DNA"/>
</dbReference>